<proteinExistence type="predicted"/>
<protein>
    <submittedName>
        <fullName evidence="1">Uncharacterized protein</fullName>
    </submittedName>
</protein>
<reference evidence="1 2" key="1">
    <citation type="journal article" date="2013" name="Stand. Genomic Sci.">
        <title>Complete genome sequence of Dehalobacter restrictus PER-K23(T.).</title>
        <authorList>
            <person name="Kruse T."/>
            <person name="Maillard J."/>
            <person name="Goodwin L."/>
            <person name="Woyke T."/>
            <person name="Teshima H."/>
            <person name="Bruce D."/>
            <person name="Detter C."/>
            <person name="Tapia R."/>
            <person name="Han C."/>
            <person name="Huntemann M."/>
            <person name="Wei C.L."/>
            <person name="Han J."/>
            <person name="Chen A."/>
            <person name="Kyrpides N."/>
            <person name="Szeto E."/>
            <person name="Markowitz V."/>
            <person name="Ivanova N."/>
            <person name="Pagani I."/>
            <person name="Pati A."/>
            <person name="Pitluck S."/>
            <person name="Nolan M."/>
            <person name="Holliger C."/>
            <person name="Smidt H."/>
        </authorList>
    </citation>
    <scope>NUCLEOTIDE SEQUENCE [LARGE SCALE GENOMIC DNA]</scope>
    <source>
        <strain evidence="2">DSM 9455</strain>
    </source>
</reference>
<keyword evidence="2" id="KW-1185">Reference proteome</keyword>
<organism evidence="1 2">
    <name type="scientific">Dehalobacter restrictus (strain DSM 9455 / PER-K23)</name>
    <dbReference type="NCBI Taxonomy" id="871738"/>
    <lineage>
        <taxon>Bacteria</taxon>
        <taxon>Bacillati</taxon>
        <taxon>Bacillota</taxon>
        <taxon>Clostridia</taxon>
        <taxon>Eubacteriales</taxon>
        <taxon>Desulfitobacteriaceae</taxon>
        <taxon>Dehalobacter</taxon>
    </lineage>
</organism>
<dbReference type="EMBL" id="CP007033">
    <property type="protein sequence ID" value="AHF11361.1"/>
    <property type="molecule type" value="Genomic_DNA"/>
</dbReference>
<accession>A0ABM5P994</accession>
<dbReference type="Proteomes" id="UP000018934">
    <property type="component" value="Chromosome"/>
</dbReference>
<name>A0ABM5P994_DEHRP</name>
<evidence type="ECO:0000313" key="1">
    <source>
        <dbReference type="EMBL" id="AHF11361.1"/>
    </source>
</evidence>
<gene>
    <name evidence="1" type="ORF">DEHRE_08385</name>
</gene>
<sequence length="59" mass="7533">MIKFIRQTYDDRLQMLQQIKKLFFFQYITEPILDWFLQMGLQAYFKANFNFNYFRHILR</sequence>
<evidence type="ECO:0000313" key="2">
    <source>
        <dbReference type="Proteomes" id="UP000018934"/>
    </source>
</evidence>